<comment type="caution">
    <text evidence="2">The sequence shown here is derived from an EMBL/GenBank/DDBJ whole genome shotgun (WGS) entry which is preliminary data.</text>
</comment>
<dbReference type="GeneID" id="68285782"/>
<gene>
    <name evidence="2" type="ORF">CKM354_000020700</name>
</gene>
<dbReference type="OrthoDB" id="3639498at2759"/>
<reference evidence="2 3" key="1">
    <citation type="submission" date="2021-01" db="EMBL/GenBank/DDBJ databases">
        <title>Cercospora kikuchii MAFF 305040 whole genome shotgun sequence.</title>
        <authorList>
            <person name="Kashiwa T."/>
            <person name="Suzuki T."/>
        </authorList>
    </citation>
    <scope>NUCLEOTIDE SEQUENCE [LARGE SCALE GENOMIC DNA]</scope>
    <source>
        <strain evidence="2 3">MAFF 305040</strain>
    </source>
</reference>
<name>A0A9P3CAD1_9PEZI</name>
<evidence type="ECO:0000256" key="1">
    <source>
        <dbReference type="SAM" id="MobiDB-lite"/>
    </source>
</evidence>
<dbReference type="Proteomes" id="UP000825890">
    <property type="component" value="Unassembled WGS sequence"/>
</dbReference>
<feature type="region of interest" description="Disordered" evidence="1">
    <location>
        <begin position="291"/>
        <end position="319"/>
    </location>
</feature>
<proteinExistence type="predicted"/>
<organism evidence="2 3">
    <name type="scientific">Cercospora kikuchii</name>
    <dbReference type="NCBI Taxonomy" id="84275"/>
    <lineage>
        <taxon>Eukaryota</taxon>
        <taxon>Fungi</taxon>
        <taxon>Dikarya</taxon>
        <taxon>Ascomycota</taxon>
        <taxon>Pezizomycotina</taxon>
        <taxon>Dothideomycetes</taxon>
        <taxon>Dothideomycetidae</taxon>
        <taxon>Mycosphaerellales</taxon>
        <taxon>Mycosphaerellaceae</taxon>
        <taxon>Cercospora</taxon>
    </lineage>
</organism>
<evidence type="ECO:0000313" key="3">
    <source>
        <dbReference type="Proteomes" id="UP000825890"/>
    </source>
</evidence>
<dbReference type="AlphaFoldDB" id="A0A9P3CAD1"/>
<dbReference type="EMBL" id="BOLY01000001">
    <property type="protein sequence ID" value="GIZ36740.1"/>
    <property type="molecule type" value="Genomic_DNA"/>
</dbReference>
<keyword evidence="3" id="KW-1185">Reference proteome</keyword>
<accession>A0A9P3CAD1</accession>
<sequence length="319" mass="35421">MSVRMPPLSDLPPKLLALLAPPGPMLSIGDLSLISITREHFLADPGWLQPTISKHFNVPLKVWTKPFASDIEENANPAAEHPNPVYDLLFTTFDTSSPNFGKRDTAYDAVHNAVIIVRTNCPIIDMPAEQDLVGIMLAYLQRKVKEVSQVLAIAHKGPEDKLRAYQALAQQQFTAEAMAKEFVVKREQFIKAGITRFETTPNTFLEEDSILQHEDHIGIFAARKRYGIEGPPGPRSCEAPRCAALSPYLLPISYGIGATDFWHCGQICMEDALKELKRKCGHVECGHSVKNEELDAEGEKHVQDGQEGQAKKGDKEDIE</sequence>
<evidence type="ECO:0000313" key="2">
    <source>
        <dbReference type="EMBL" id="GIZ36740.1"/>
    </source>
</evidence>
<dbReference type="RefSeq" id="XP_044651227.1">
    <property type="nucleotide sequence ID" value="XM_044795292.1"/>
</dbReference>
<protein>
    <submittedName>
        <fullName evidence="2">Uncharacterized protein</fullName>
    </submittedName>
</protein>